<dbReference type="EC" id="2.4.-.-" evidence="4"/>
<proteinExistence type="predicted"/>
<gene>
    <name evidence="4" type="primary">cotSA</name>
    <name evidence="4" type="ORF">ECLFYP2_02552</name>
</gene>
<dbReference type="GO" id="GO:0016757">
    <property type="term" value="F:glycosyltransferase activity"/>
    <property type="evidence" value="ECO:0007669"/>
    <property type="project" value="UniProtKB-KW"/>
</dbReference>
<feature type="domain" description="Glycosyl transferase family 1" evidence="2">
    <location>
        <begin position="163"/>
        <end position="318"/>
    </location>
</feature>
<evidence type="ECO:0000256" key="1">
    <source>
        <dbReference type="SAM" id="Coils"/>
    </source>
</evidence>
<dbReference type="InterPro" id="IPR028098">
    <property type="entry name" value="Glyco_trans_4-like_N"/>
</dbReference>
<keyword evidence="4" id="KW-0946">Virion</keyword>
<organism evidence="4">
    <name type="scientific">Enterococcus casseliflavus</name>
    <name type="common">Enterococcus flavescens</name>
    <dbReference type="NCBI Taxonomy" id="37734"/>
    <lineage>
        <taxon>Bacteria</taxon>
        <taxon>Bacillati</taxon>
        <taxon>Bacillota</taxon>
        <taxon>Bacilli</taxon>
        <taxon>Lactobacillales</taxon>
        <taxon>Enterococcaceae</taxon>
        <taxon>Enterococcus</taxon>
    </lineage>
</organism>
<dbReference type="SUPFAM" id="SSF53756">
    <property type="entry name" value="UDP-Glycosyltransferase/glycogen phosphorylase"/>
    <property type="match status" value="1"/>
</dbReference>
<dbReference type="AlphaFoldDB" id="A0A6N3CAS5"/>
<feature type="domain" description="Glycosyltransferase subfamily 4-like N-terminal" evidence="3">
    <location>
        <begin position="19"/>
        <end position="154"/>
    </location>
</feature>
<dbReference type="Pfam" id="PF13439">
    <property type="entry name" value="Glyco_transf_4"/>
    <property type="match status" value="1"/>
</dbReference>
<keyword evidence="1" id="KW-0175">Coiled coil</keyword>
<reference evidence="4" key="1">
    <citation type="submission" date="2019-11" db="EMBL/GenBank/DDBJ databases">
        <authorList>
            <person name="Feng L."/>
        </authorList>
    </citation>
    <scope>NUCLEOTIDE SEQUENCE</scope>
    <source>
        <strain evidence="4">ECasseliflavusLFYP2</strain>
    </source>
</reference>
<evidence type="ECO:0000259" key="2">
    <source>
        <dbReference type="Pfam" id="PF00534"/>
    </source>
</evidence>
<sequence>MNILLIGPDPAAKGGIATVIHNFQKATAPEDVRFVVHKTWSEKGKYWTQLKAFLTFRRHIKKERCQILHFHVAQKGSFYRKSLLLLLAPKHCKTIFHMHASQFDQFYQNSPSWAKGWIRFILSRVDQLVVLSSSWAAFYQTITDTPIEVLPNAVAVPEESLYDPTAKWIITLGRIGQRKGSFDLLAVAKAMAVSFPEVRFMLFGDQENQQVAQRLHEEALTNVFLNEWVATDALPAVFRKAAIHFLPSYHEGLPMAILETMAAGIPNVTTKVGGIPELIQSGENGYLVAAGDTQAMIETLSGLLANEEERIKSSQQARATIEQQYALMPYMKRWQKIYKKQLD</sequence>
<dbReference type="PANTHER" id="PTHR12526:SF637">
    <property type="entry name" value="GLYCOSYLTRANSFERASE EPSF-RELATED"/>
    <property type="match status" value="1"/>
</dbReference>
<dbReference type="RefSeq" id="WP_421758100.1">
    <property type="nucleotide sequence ID" value="NZ_CACRTX010000008.1"/>
</dbReference>
<evidence type="ECO:0000313" key="4">
    <source>
        <dbReference type="EMBL" id="VYU13970.1"/>
    </source>
</evidence>
<accession>A0A6N3CAS5</accession>
<dbReference type="Pfam" id="PF00534">
    <property type="entry name" value="Glycos_transf_1"/>
    <property type="match status" value="1"/>
</dbReference>
<dbReference type="CDD" id="cd03801">
    <property type="entry name" value="GT4_PimA-like"/>
    <property type="match status" value="1"/>
</dbReference>
<name>A0A6N3CAS5_ENTCA</name>
<protein>
    <submittedName>
        <fullName evidence="4">Spore coat protein SA</fullName>
        <ecNumber evidence="4">2.4.-.-</ecNumber>
    </submittedName>
</protein>
<dbReference type="PANTHER" id="PTHR12526">
    <property type="entry name" value="GLYCOSYLTRANSFERASE"/>
    <property type="match status" value="1"/>
</dbReference>
<evidence type="ECO:0000259" key="3">
    <source>
        <dbReference type="Pfam" id="PF13439"/>
    </source>
</evidence>
<feature type="coiled-coil region" evidence="1">
    <location>
        <begin position="297"/>
        <end position="324"/>
    </location>
</feature>
<dbReference type="EMBL" id="CACRTX010000008">
    <property type="protein sequence ID" value="VYU13970.1"/>
    <property type="molecule type" value="Genomic_DNA"/>
</dbReference>
<dbReference type="InterPro" id="IPR001296">
    <property type="entry name" value="Glyco_trans_1"/>
</dbReference>
<keyword evidence="4" id="KW-0808">Transferase</keyword>
<dbReference type="Gene3D" id="3.40.50.2000">
    <property type="entry name" value="Glycogen Phosphorylase B"/>
    <property type="match status" value="2"/>
</dbReference>
<keyword evidence="4" id="KW-0167">Capsid protein</keyword>
<keyword evidence="4" id="KW-0328">Glycosyltransferase</keyword>